<dbReference type="SUPFAM" id="SSF47757">
    <property type="entry name" value="Chemotaxis receptor methyltransferase CheR, N-terminal domain"/>
    <property type="match status" value="1"/>
</dbReference>
<accession>A0AA96GKQ2</accession>
<evidence type="ECO:0000256" key="4">
    <source>
        <dbReference type="ARBA" id="ARBA00022679"/>
    </source>
</evidence>
<dbReference type="SUPFAM" id="SSF53335">
    <property type="entry name" value="S-adenosyl-L-methionine-dependent methyltransferases"/>
    <property type="match status" value="1"/>
</dbReference>
<dbReference type="PROSITE" id="PS50123">
    <property type="entry name" value="CHER"/>
    <property type="match status" value="1"/>
</dbReference>
<dbReference type="Gene3D" id="3.40.50.150">
    <property type="entry name" value="Vaccinia Virus protein VP39"/>
    <property type="match status" value="1"/>
</dbReference>
<dbReference type="Pfam" id="PF01739">
    <property type="entry name" value="CheR"/>
    <property type="match status" value="1"/>
</dbReference>
<dbReference type="RefSeq" id="WP_312746770.1">
    <property type="nucleotide sequence ID" value="NZ_CP116968.1"/>
</dbReference>
<evidence type="ECO:0000256" key="5">
    <source>
        <dbReference type="ARBA" id="ARBA00022691"/>
    </source>
</evidence>
<dbReference type="InterPro" id="IPR029063">
    <property type="entry name" value="SAM-dependent_MTases_sf"/>
</dbReference>
<evidence type="ECO:0000313" key="8">
    <source>
        <dbReference type="Proteomes" id="UP001302494"/>
    </source>
</evidence>
<evidence type="ECO:0000259" key="6">
    <source>
        <dbReference type="PROSITE" id="PS50123"/>
    </source>
</evidence>
<proteinExistence type="predicted"/>
<dbReference type="PANTHER" id="PTHR24422:SF21">
    <property type="entry name" value="CHEMOTAXIS PROTEIN METHYLTRANSFERASE 1"/>
    <property type="match status" value="1"/>
</dbReference>
<dbReference type="SMART" id="SM00138">
    <property type="entry name" value="MeTrc"/>
    <property type="match status" value="1"/>
</dbReference>
<name>A0AA96GKQ2_9BACT</name>
<dbReference type="EMBL" id="CP116968">
    <property type="protein sequence ID" value="WNM62792.1"/>
    <property type="molecule type" value="Genomic_DNA"/>
</dbReference>
<dbReference type="KEGG" id="nneo:PQG83_03320"/>
<dbReference type="Pfam" id="PF03705">
    <property type="entry name" value="CheR_N"/>
    <property type="match status" value="1"/>
</dbReference>
<keyword evidence="5" id="KW-0949">S-adenosyl-L-methionine</keyword>
<keyword evidence="3" id="KW-0489">Methyltransferase</keyword>
<dbReference type="InterPro" id="IPR036804">
    <property type="entry name" value="CheR_N_sf"/>
</dbReference>
<dbReference type="EC" id="2.1.1.80" evidence="2"/>
<dbReference type="InterPro" id="IPR000780">
    <property type="entry name" value="CheR_MeTrfase"/>
</dbReference>
<dbReference type="InterPro" id="IPR022642">
    <property type="entry name" value="CheR_C"/>
</dbReference>
<dbReference type="GO" id="GO:0008983">
    <property type="term" value="F:protein-glutamate O-methyltransferase activity"/>
    <property type="evidence" value="ECO:0007669"/>
    <property type="project" value="UniProtKB-EC"/>
</dbReference>
<dbReference type="GO" id="GO:0032259">
    <property type="term" value="P:methylation"/>
    <property type="evidence" value="ECO:0007669"/>
    <property type="project" value="UniProtKB-KW"/>
</dbReference>
<protein>
    <recommendedName>
        <fullName evidence="2">protein-glutamate O-methyltransferase</fullName>
        <ecNumber evidence="2">2.1.1.80</ecNumber>
    </recommendedName>
</protein>
<dbReference type="InterPro" id="IPR022641">
    <property type="entry name" value="CheR_N"/>
</dbReference>
<dbReference type="Proteomes" id="UP001302494">
    <property type="component" value="Chromosome"/>
</dbReference>
<sequence>MVPEISFEDVAYIRNLVRVQAAMVLEEEKIYLVQSRLGPFAKQEGFGSMSDLVSHLRQTTYGPLHKRVVEAMTINETSFFRDLLTFQALKNRLLPEMIQTNRDTKRVHIWCGASSSGQEPYSILLTILHHFPELTSWHIRLIATDFSQEMVRRGQEGRYGPFEVRRGLSPPMLNAYFARQGMEWQIRDDVRDRIEFFEMNLAGLWPVLPRMDLVFIRNVMMYFDMETRMNIFRRIRGILAPHGYLILGATETTLAVDDHFERVPVNGTSVYRVKKD</sequence>
<gene>
    <name evidence="7" type="ORF">PQG83_03320</name>
</gene>
<dbReference type="PRINTS" id="PR00996">
    <property type="entry name" value="CHERMTFRASE"/>
</dbReference>
<reference evidence="7 8" key="1">
    <citation type="submission" date="2023-01" db="EMBL/GenBank/DDBJ databases">
        <title>Cultivation and genomic characterization of new, ubiquitous marine nitrite-oxidizing bacteria from the Nitrospirales.</title>
        <authorList>
            <person name="Mueller A.J."/>
            <person name="Daebeler A."/>
            <person name="Herbold C.W."/>
            <person name="Kirkegaard R.H."/>
            <person name="Daims H."/>
        </authorList>
    </citation>
    <scope>NUCLEOTIDE SEQUENCE [LARGE SCALE GENOMIC DNA]</scope>
    <source>
        <strain evidence="7 8">DK</strain>
    </source>
</reference>
<dbReference type="PANTHER" id="PTHR24422">
    <property type="entry name" value="CHEMOTAXIS PROTEIN METHYLTRANSFERASE"/>
    <property type="match status" value="1"/>
</dbReference>
<dbReference type="Gene3D" id="1.10.155.10">
    <property type="entry name" value="Chemotaxis receptor methyltransferase CheR, N-terminal domain"/>
    <property type="match status" value="1"/>
</dbReference>
<organism evidence="7 8">
    <name type="scientific">Candidatus Nitrospira neomarina</name>
    <dbReference type="NCBI Taxonomy" id="3020899"/>
    <lineage>
        <taxon>Bacteria</taxon>
        <taxon>Pseudomonadati</taxon>
        <taxon>Nitrospirota</taxon>
        <taxon>Nitrospiria</taxon>
        <taxon>Nitrospirales</taxon>
        <taxon>Nitrospiraceae</taxon>
        <taxon>Nitrospira</taxon>
    </lineage>
</organism>
<evidence type="ECO:0000256" key="2">
    <source>
        <dbReference type="ARBA" id="ARBA00012534"/>
    </source>
</evidence>
<feature type="domain" description="CheR-type methyltransferase" evidence="6">
    <location>
        <begin position="1"/>
        <end position="276"/>
    </location>
</feature>
<evidence type="ECO:0000256" key="1">
    <source>
        <dbReference type="ARBA" id="ARBA00001541"/>
    </source>
</evidence>
<dbReference type="InterPro" id="IPR050903">
    <property type="entry name" value="Bact_Chemotaxis_MeTrfase"/>
</dbReference>
<evidence type="ECO:0000313" key="7">
    <source>
        <dbReference type="EMBL" id="WNM62792.1"/>
    </source>
</evidence>
<comment type="catalytic activity">
    <reaction evidence="1">
        <text>L-glutamyl-[protein] + S-adenosyl-L-methionine = [protein]-L-glutamate 5-O-methyl ester + S-adenosyl-L-homocysteine</text>
        <dbReference type="Rhea" id="RHEA:24452"/>
        <dbReference type="Rhea" id="RHEA-COMP:10208"/>
        <dbReference type="Rhea" id="RHEA-COMP:10311"/>
        <dbReference type="ChEBI" id="CHEBI:29973"/>
        <dbReference type="ChEBI" id="CHEBI:57856"/>
        <dbReference type="ChEBI" id="CHEBI:59789"/>
        <dbReference type="ChEBI" id="CHEBI:82795"/>
        <dbReference type="EC" id="2.1.1.80"/>
    </reaction>
</comment>
<dbReference type="AlphaFoldDB" id="A0AA96GKQ2"/>
<keyword evidence="4" id="KW-0808">Transferase</keyword>
<evidence type="ECO:0000256" key="3">
    <source>
        <dbReference type="ARBA" id="ARBA00022603"/>
    </source>
</evidence>
<keyword evidence="8" id="KW-1185">Reference proteome</keyword>